<comment type="subcellular location">
    <subcellularLocation>
        <location evidence="1">Cell outer membrane</location>
    </subcellularLocation>
</comment>
<dbReference type="AlphaFoldDB" id="Q020S3"/>
<dbReference type="SUPFAM" id="SSF56935">
    <property type="entry name" value="Porins"/>
    <property type="match status" value="1"/>
</dbReference>
<dbReference type="eggNOG" id="COG1629">
    <property type="taxonomic scope" value="Bacteria"/>
</dbReference>
<dbReference type="InterPro" id="IPR036942">
    <property type="entry name" value="Beta-barrel_TonB_sf"/>
</dbReference>
<dbReference type="GO" id="GO:0009279">
    <property type="term" value="C:cell outer membrane"/>
    <property type="evidence" value="ECO:0007669"/>
    <property type="project" value="UniProtKB-SubCell"/>
</dbReference>
<dbReference type="EMBL" id="CP000473">
    <property type="protein sequence ID" value="ABJ84566.1"/>
    <property type="molecule type" value="Genomic_DNA"/>
</dbReference>
<dbReference type="Gene3D" id="2.60.40.1120">
    <property type="entry name" value="Carboxypeptidase-like, regulatory domain"/>
    <property type="match status" value="1"/>
</dbReference>
<keyword evidence="3" id="KW-0998">Cell outer membrane</keyword>
<accession>Q020S3</accession>
<feature type="domain" description="TonB-dependent transporter Oar-like beta-barrel" evidence="5">
    <location>
        <begin position="241"/>
        <end position="325"/>
    </location>
</feature>
<dbReference type="SUPFAM" id="SSF49452">
    <property type="entry name" value="Starch-binding domain-like"/>
    <property type="match status" value="1"/>
</dbReference>
<name>Q020S3_SOLUE</name>
<organism evidence="6">
    <name type="scientific">Solibacter usitatus (strain Ellin6076)</name>
    <dbReference type="NCBI Taxonomy" id="234267"/>
    <lineage>
        <taxon>Bacteria</taxon>
        <taxon>Pseudomonadati</taxon>
        <taxon>Acidobacteriota</taxon>
        <taxon>Terriglobia</taxon>
        <taxon>Bryobacterales</taxon>
        <taxon>Solibacteraceae</taxon>
        <taxon>Candidatus Solibacter</taxon>
    </lineage>
</organism>
<dbReference type="InterPro" id="IPR057601">
    <property type="entry name" value="Oar-like_b-barrel"/>
</dbReference>
<dbReference type="HOGENOM" id="CLU_269339_0_0_0"/>
<evidence type="ECO:0000256" key="4">
    <source>
        <dbReference type="SAM" id="MobiDB-lite"/>
    </source>
</evidence>
<dbReference type="STRING" id="234267.Acid_3594"/>
<dbReference type="GO" id="GO:0030246">
    <property type="term" value="F:carbohydrate binding"/>
    <property type="evidence" value="ECO:0007669"/>
    <property type="project" value="InterPro"/>
</dbReference>
<feature type="domain" description="TonB-dependent transporter Oar-like beta-barrel" evidence="5">
    <location>
        <begin position="332"/>
        <end position="948"/>
    </location>
</feature>
<evidence type="ECO:0000256" key="3">
    <source>
        <dbReference type="ARBA" id="ARBA00023237"/>
    </source>
</evidence>
<dbReference type="Pfam" id="PF13620">
    <property type="entry name" value="CarboxypepD_reg"/>
    <property type="match status" value="1"/>
</dbReference>
<keyword evidence="2" id="KW-0472">Membrane</keyword>
<protein>
    <recommendedName>
        <fullName evidence="5">TonB-dependent transporter Oar-like beta-barrel domain-containing protein</fullName>
    </recommendedName>
</protein>
<dbReference type="InterPro" id="IPR013784">
    <property type="entry name" value="Carb-bd-like_fold"/>
</dbReference>
<gene>
    <name evidence="6" type="ordered locus">Acid_3594</name>
</gene>
<evidence type="ECO:0000313" key="6">
    <source>
        <dbReference type="EMBL" id="ABJ84566.1"/>
    </source>
</evidence>
<evidence type="ECO:0000256" key="2">
    <source>
        <dbReference type="ARBA" id="ARBA00023136"/>
    </source>
</evidence>
<dbReference type="OrthoDB" id="97893at2"/>
<evidence type="ECO:0000256" key="1">
    <source>
        <dbReference type="ARBA" id="ARBA00004442"/>
    </source>
</evidence>
<feature type="region of interest" description="Disordered" evidence="4">
    <location>
        <begin position="871"/>
        <end position="893"/>
    </location>
</feature>
<sequence length="1134" mass="121782" precursor="true">MTGSASLRAWSVLLLGCACRAQVPTGAIEGSVSDPSHAMVPQAVVTVAETATGRTLSVTTNELGRYSLRDLAPGRYTLRASAPLFATTEVAGITVNAGAVVTEDILLALGPLEQIFSTTAPAVAVDTARQTVDTVITEREIQNIPLFSRNFLDLAALAPGVMVRDGQSIFQGKTVGYRAVGIAGRSGIGTRVQIDGIDVTDAIGGSSVSNLSSDAVHEFQLSQSSLDISSPMASSGTVSIISKSGDNEIHGTGFFDYFNQDMGARLNYLASSAPFHRKRMGGTAGGPFTKNKVFWFGNWERTYQELQSINSAPEFPQVNVSQGSSTGIRYAKGRLDWNATSSVRLFYSFQHDWNLATGGSPVAPIRSVNWSNVHTVAMDVTRQRSTNSFRFGFVKYNSRIGSGDPAVPFPMTPQGFPYLLTVGRFSAGPTPPQVQIQTYSQGSYNGSFFRGRHTLRYGMAVNRVVFGGYAAFSSNLTVTGSFSAATTAQVAARGGNIEDPLEYPLNTFNTGPSTGYFSLMAGQGFAHGARYDTRTSWYFGDTIKATRRLTLNLGVRWEWDSGYFPNDHRVSRDAALDRWIAGASQFPVMRKDAFSPSFGFAYDPTGSGKTAIRGGFYLGYEPNVANNATGDESSMLPPGLGPDSFSANFVAGPDGAPINVDGRHANGVYSDLQGMRIGDVIGLIGRIHQALQSAYAKYPFDASKGPSVFSLFKGSTGVLFPGDQFKIPYSLQFNIGLQRQIRPGTVVSVDYVHNHGVGLPFTQVDYERRRDAATFDAGAARAQVAGVLAGKTVDQWIAANPGKTIGAFGLINDAVWPGVTPDFLRAAFITGGFTRYEGVQVSLRGSRPKLGIFKDATYLLGYAFSRSESTGETRNAESLTGPAIRDNRNPNSRDYFGPTNLDHTHILSVTATMRTPGGFHMSWLWSFQTPRPAVVSIPQLTTAITGDQAFFGTNLKGDGGSTGTSYETLVPGINAGQLGRSVKSFSELNGAIQAFNQNYAGTLTPYGQALVTVGLFTAGQLSTLGAVVPTIPLAPLNNPNPWHNLLTTDLRVDHPLHIYERIYARPFVDFINLFNHAPPDVYPLGLAGLLAARFGSLNFDYANAPAGRKASDLDAQRSRINATRTIQVGVRVEF</sequence>
<dbReference type="Pfam" id="PF25183">
    <property type="entry name" value="OMP_b-brl_4"/>
    <property type="match status" value="2"/>
</dbReference>
<reference evidence="6" key="1">
    <citation type="submission" date="2006-10" db="EMBL/GenBank/DDBJ databases">
        <title>Complete sequence of Solibacter usitatus Ellin6076.</title>
        <authorList>
            <consortium name="US DOE Joint Genome Institute"/>
            <person name="Copeland A."/>
            <person name="Lucas S."/>
            <person name="Lapidus A."/>
            <person name="Barry K."/>
            <person name="Detter J.C."/>
            <person name="Glavina del Rio T."/>
            <person name="Hammon N."/>
            <person name="Israni S."/>
            <person name="Dalin E."/>
            <person name="Tice H."/>
            <person name="Pitluck S."/>
            <person name="Thompson L.S."/>
            <person name="Brettin T."/>
            <person name="Bruce D."/>
            <person name="Han C."/>
            <person name="Tapia R."/>
            <person name="Gilna P."/>
            <person name="Schmutz J."/>
            <person name="Larimer F."/>
            <person name="Land M."/>
            <person name="Hauser L."/>
            <person name="Kyrpides N."/>
            <person name="Mikhailova N."/>
            <person name="Janssen P.H."/>
            <person name="Kuske C.R."/>
            <person name="Richardson P."/>
        </authorList>
    </citation>
    <scope>NUCLEOTIDE SEQUENCE</scope>
    <source>
        <strain evidence="6">Ellin6076</strain>
    </source>
</reference>
<evidence type="ECO:0000259" key="5">
    <source>
        <dbReference type="Pfam" id="PF25183"/>
    </source>
</evidence>
<dbReference type="KEGG" id="sus:Acid_3594"/>
<proteinExistence type="predicted"/>
<dbReference type="InParanoid" id="Q020S3"/>
<dbReference type="Gene3D" id="2.40.170.20">
    <property type="entry name" value="TonB-dependent receptor, beta-barrel domain"/>
    <property type="match status" value="1"/>
</dbReference>